<dbReference type="Proteomes" id="UP001239445">
    <property type="component" value="Unassembled WGS sequence"/>
</dbReference>
<evidence type="ECO:0000256" key="1">
    <source>
        <dbReference type="SAM" id="Coils"/>
    </source>
</evidence>
<dbReference type="EMBL" id="MU839837">
    <property type="protein sequence ID" value="KAK1753687.1"/>
    <property type="molecule type" value="Genomic_DNA"/>
</dbReference>
<feature type="compositionally biased region" description="Polar residues" evidence="2">
    <location>
        <begin position="94"/>
        <end position="124"/>
    </location>
</feature>
<evidence type="ECO:0000313" key="4">
    <source>
        <dbReference type="Proteomes" id="UP001239445"/>
    </source>
</evidence>
<gene>
    <name evidence="3" type="ORF">QBC47DRAFT_386947</name>
</gene>
<feature type="compositionally biased region" description="Basic and acidic residues" evidence="2">
    <location>
        <begin position="150"/>
        <end position="163"/>
    </location>
</feature>
<name>A0AAJ0F4R0_9PEZI</name>
<keyword evidence="1" id="KW-0175">Coiled coil</keyword>
<feature type="region of interest" description="Disordered" evidence="2">
    <location>
        <begin position="279"/>
        <end position="365"/>
    </location>
</feature>
<proteinExistence type="predicted"/>
<evidence type="ECO:0000256" key="2">
    <source>
        <dbReference type="SAM" id="MobiDB-lite"/>
    </source>
</evidence>
<reference evidence="3" key="1">
    <citation type="submission" date="2023-06" db="EMBL/GenBank/DDBJ databases">
        <title>Genome-scale phylogeny and comparative genomics of the fungal order Sordariales.</title>
        <authorList>
            <consortium name="Lawrence Berkeley National Laboratory"/>
            <person name="Hensen N."/>
            <person name="Bonometti L."/>
            <person name="Westerberg I."/>
            <person name="Brannstrom I.O."/>
            <person name="Guillou S."/>
            <person name="Cros-Aarteil S."/>
            <person name="Calhoun S."/>
            <person name="Haridas S."/>
            <person name="Kuo A."/>
            <person name="Mondo S."/>
            <person name="Pangilinan J."/>
            <person name="Riley R."/>
            <person name="Labutti K."/>
            <person name="Andreopoulos B."/>
            <person name="Lipzen A."/>
            <person name="Chen C."/>
            <person name="Yanf M."/>
            <person name="Daum C."/>
            <person name="Ng V."/>
            <person name="Clum A."/>
            <person name="Steindorff A."/>
            <person name="Ohm R."/>
            <person name="Martin F."/>
            <person name="Silar P."/>
            <person name="Natvig D."/>
            <person name="Lalanne C."/>
            <person name="Gautier V."/>
            <person name="Ament-Velasquez S.L."/>
            <person name="Kruys A."/>
            <person name="Hutchinson M.I."/>
            <person name="Powell A.J."/>
            <person name="Barry K."/>
            <person name="Miller A.N."/>
            <person name="Grigoriev I.V."/>
            <person name="Debuchy R."/>
            <person name="Gladieux P."/>
            <person name="Thoren M.H."/>
            <person name="Johannesson H."/>
        </authorList>
    </citation>
    <scope>NUCLEOTIDE SEQUENCE</scope>
    <source>
        <strain evidence="3">PSN4</strain>
    </source>
</reference>
<feature type="coiled-coil region" evidence="1">
    <location>
        <begin position="27"/>
        <end position="61"/>
    </location>
</feature>
<feature type="region of interest" description="Disordered" evidence="2">
    <location>
        <begin position="94"/>
        <end position="266"/>
    </location>
</feature>
<organism evidence="3 4">
    <name type="scientific">Echria macrotheca</name>
    <dbReference type="NCBI Taxonomy" id="438768"/>
    <lineage>
        <taxon>Eukaryota</taxon>
        <taxon>Fungi</taxon>
        <taxon>Dikarya</taxon>
        <taxon>Ascomycota</taxon>
        <taxon>Pezizomycotina</taxon>
        <taxon>Sordariomycetes</taxon>
        <taxon>Sordariomycetidae</taxon>
        <taxon>Sordariales</taxon>
        <taxon>Schizotheciaceae</taxon>
        <taxon>Echria</taxon>
    </lineage>
</organism>
<protein>
    <submittedName>
        <fullName evidence="3">Uncharacterized protein</fullName>
    </submittedName>
</protein>
<comment type="caution">
    <text evidence="3">The sequence shown here is derived from an EMBL/GenBank/DDBJ whole genome shotgun (WGS) entry which is preliminary data.</text>
</comment>
<accession>A0AAJ0F4R0</accession>
<dbReference type="AlphaFoldDB" id="A0AAJ0F4R0"/>
<sequence length="378" mass="41032">MKDKQLVNLQTQLEGFRTNQRDKDGEKAAWTSTVQSLEADKARLESENEMLSQQLHQLTSEGVQCLAELEDTRTDLAKAMERISHMMEVQGTSISSVPATADQEAQTSSEVPAESSTPKPSLSPRTRGDDFQASRPQSEPVPQIPSAHQDLSKANRSDKEAQRFSEPPAQTSASQPFLQLTASGSEGSPSKKADETPVETQPQSLAERSNFEESRCPQRLQQDQNLKWDFSRLQIPRSEDIAPAADGSGHQVVPTDNTTQGGESTPHEALAGMFQFQFKGTQGSSPEARVRSSRVGSRTKAGSLTRNAGTPTPTPTTGKISAPDMRKTRQATKALAPAKKKPVRRSVRFSDSPCPSSKAESLVVEDDGPILDEIVVAP</sequence>
<feature type="compositionally biased region" description="Polar residues" evidence="2">
    <location>
        <begin position="294"/>
        <end position="309"/>
    </location>
</feature>
<feature type="compositionally biased region" description="Polar residues" evidence="2">
    <location>
        <begin position="198"/>
        <end position="207"/>
    </location>
</feature>
<keyword evidence="4" id="KW-1185">Reference proteome</keyword>
<feature type="compositionally biased region" description="Basic residues" evidence="2">
    <location>
        <begin position="338"/>
        <end position="347"/>
    </location>
</feature>
<feature type="compositionally biased region" description="Polar residues" evidence="2">
    <location>
        <begin position="254"/>
        <end position="263"/>
    </location>
</feature>
<feature type="compositionally biased region" description="Polar residues" evidence="2">
    <location>
        <begin position="168"/>
        <end position="188"/>
    </location>
</feature>
<evidence type="ECO:0000313" key="3">
    <source>
        <dbReference type="EMBL" id="KAK1753687.1"/>
    </source>
</evidence>